<reference evidence="1 2" key="1">
    <citation type="submission" date="2020-07" db="EMBL/GenBank/DDBJ databases">
        <title>Halosimplex litoreum sp. nov. and Halosimplex rubrum sp. nov., isolated from different salt environments.</title>
        <authorList>
            <person name="Cui H."/>
        </authorList>
    </citation>
    <scope>NUCLEOTIDE SEQUENCE [LARGE SCALE GENOMIC DNA]</scope>
    <source>
        <strain evidence="1 2">R2</strain>
    </source>
</reference>
<organism evidence="1 2">
    <name type="scientific">Halosimplex pelagicum</name>
    <dbReference type="NCBI Taxonomy" id="869886"/>
    <lineage>
        <taxon>Archaea</taxon>
        <taxon>Methanobacteriati</taxon>
        <taxon>Methanobacteriota</taxon>
        <taxon>Stenosarchaea group</taxon>
        <taxon>Halobacteria</taxon>
        <taxon>Halobacteriales</taxon>
        <taxon>Haloarculaceae</taxon>
        <taxon>Halosimplex</taxon>
    </lineage>
</organism>
<evidence type="ECO:0000313" key="1">
    <source>
        <dbReference type="EMBL" id="QLH82233.1"/>
    </source>
</evidence>
<dbReference type="EMBL" id="CP058909">
    <property type="protein sequence ID" value="QLH82233.1"/>
    <property type="molecule type" value="Genomic_DNA"/>
</dbReference>
<dbReference type="Proteomes" id="UP000509346">
    <property type="component" value="Chromosome"/>
</dbReference>
<sequence>MPTADGRPSGTGGSLGAVEIDGDVVSEIKRMSSEYADLNWHADPLVTKQLAAVTDDIKQHEQTTIFSNGLETFQDNIKAVHTPPKHDNSRLNDWFAVFAFNLEEDKLVTLQEADADVEGDSLPESAISDDLITEFTTPLVWAPWFGKQKRVFHYDPEFATYDYHLPIGKHVFTRNETNPLQITSSEFASFVNRFLTRKYNLQMQPSESAQKRGEIYTSIFLYPLAEALHIHENYEG</sequence>
<evidence type="ECO:0000313" key="2">
    <source>
        <dbReference type="Proteomes" id="UP000509346"/>
    </source>
</evidence>
<keyword evidence="2" id="KW-1185">Reference proteome</keyword>
<protein>
    <submittedName>
        <fullName evidence="1">Uncharacterized protein</fullName>
    </submittedName>
</protein>
<dbReference type="AlphaFoldDB" id="A0A7D5TBF6"/>
<name>A0A7D5TBF6_9EURY</name>
<gene>
    <name evidence="1" type="ORF">HZS54_11710</name>
</gene>
<dbReference type="RefSeq" id="WP_179922701.1">
    <property type="nucleotide sequence ID" value="NZ_CP058909.1"/>
</dbReference>
<proteinExistence type="predicted"/>
<dbReference type="KEGG" id="hpel:HZS54_11710"/>
<dbReference type="GeneID" id="56083265"/>
<accession>A0A7D5TBF6</accession>